<name>A0ACC3SD52_9PEZI</name>
<accession>A0ACC3SD52</accession>
<dbReference type="EMBL" id="JAMKPW020000019">
    <property type="protein sequence ID" value="KAK8208002.1"/>
    <property type="molecule type" value="Genomic_DNA"/>
</dbReference>
<keyword evidence="2" id="KW-1185">Reference proteome</keyword>
<protein>
    <submittedName>
        <fullName evidence="1">Uncharacterized protein</fullName>
    </submittedName>
</protein>
<proteinExistence type="predicted"/>
<comment type="caution">
    <text evidence="1">The sequence shown here is derived from an EMBL/GenBank/DDBJ whole genome shotgun (WGS) entry which is preliminary data.</text>
</comment>
<sequence>MEKEPLIPQNEATVEEQPTLEELRDRVTAAHQNLLASHREYSAAWSRTRRGKITTCVSLSICFLVLSSLLLGFTTLVYVGLSDDDNEEYLPRRVPLEAHIMSKCPDARDCLHDMILPAMQNVSHLVDFKLSYIGTPTDEDDGVLCKHGPSECLGDMLELCASRLYPNPKIYLGFTMCLSKSYDQIPSEDLVKDCALEHGIEFGALNECVSRDDGEVAVDLLRRSVLRSRDAGVTKSCTVRLDGKVRCVRDGGEWYDCEGGSEAKDLVEDVLEARQRHSREWLASQ</sequence>
<dbReference type="Proteomes" id="UP001320706">
    <property type="component" value="Unassembled WGS sequence"/>
</dbReference>
<reference evidence="1" key="1">
    <citation type="submission" date="2024-02" db="EMBL/GenBank/DDBJ databases">
        <title>Metagenome Assembled Genome of Zalaria obscura JY119.</title>
        <authorList>
            <person name="Vighnesh L."/>
            <person name="Jagadeeshwari U."/>
            <person name="Venkata Ramana C."/>
            <person name="Sasikala C."/>
        </authorList>
    </citation>
    <scope>NUCLEOTIDE SEQUENCE</scope>
    <source>
        <strain evidence="1">JY119</strain>
    </source>
</reference>
<evidence type="ECO:0000313" key="2">
    <source>
        <dbReference type="Proteomes" id="UP001320706"/>
    </source>
</evidence>
<gene>
    <name evidence="1" type="ORF">M8818_004040</name>
</gene>
<evidence type="ECO:0000313" key="1">
    <source>
        <dbReference type="EMBL" id="KAK8208002.1"/>
    </source>
</evidence>
<organism evidence="1 2">
    <name type="scientific">Zalaria obscura</name>
    <dbReference type="NCBI Taxonomy" id="2024903"/>
    <lineage>
        <taxon>Eukaryota</taxon>
        <taxon>Fungi</taxon>
        <taxon>Dikarya</taxon>
        <taxon>Ascomycota</taxon>
        <taxon>Pezizomycotina</taxon>
        <taxon>Dothideomycetes</taxon>
        <taxon>Dothideomycetidae</taxon>
        <taxon>Dothideales</taxon>
        <taxon>Zalariaceae</taxon>
        <taxon>Zalaria</taxon>
    </lineage>
</organism>